<accession>A0AAD5R2P9</accession>
<comment type="caution">
    <text evidence="1">The sequence shown here is derived from an EMBL/GenBank/DDBJ whole genome shotgun (WGS) entry which is preliminary data.</text>
</comment>
<protein>
    <submittedName>
        <fullName evidence="1">Uncharacterized protein</fullName>
    </submittedName>
</protein>
<dbReference type="AlphaFoldDB" id="A0AAD5R2P9"/>
<gene>
    <name evidence="1" type="ORF">KIN20_029575</name>
</gene>
<dbReference type="Proteomes" id="UP001196413">
    <property type="component" value="Unassembled WGS sequence"/>
</dbReference>
<evidence type="ECO:0000313" key="1">
    <source>
        <dbReference type="EMBL" id="KAJ1368446.1"/>
    </source>
</evidence>
<name>A0AAD5R2P9_PARTN</name>
<dbReference type="EMBL" id="JAHQIW010006189">
    <property type="protein sequence ID" value="KAJ1368446.1"/>
    <property type="molecule type" value="Genomic_DNA"/>
</dbReference>
<keyword evidence="2" id="KW-1185">Reference proteome</keyword>
<reference evidence="1" key="1">
    <citation type="submission" date="2021-06" db="EMBL/GenBank/DDBJ databases">
        <title>Parelaphostrongylus tenuis whole genome reference sequence.</title>
        <authorList>
            <person name="Garwood T.J."/>
            <person name="Larsen P.A."/>
            <person name="Fountain-Jones N.M."/>
            <person name="Garbe J.R."/>
            <person name="Macchietto M.G."/>
            <person name="Kania S.A."/>
            <person name="Gerhold R.W."/>
            <person name="Richards J.E."/>
            <person name="Wolf T.M."/>
        </authorList>
    </citation>
    <scope>NUCLEOTIDE SEQUENCE</scope>
    <source>
        <strain evidence="1">MNPRO001-30</strain>
        <tissue evidence="1">Meninges</tissue>
    </source>
</reference>
<evidence type="ECO:0000313" key="2">
    <source>
        <dbReference type="Proteomes" id="UP001196413"/>
    </source>
</evidence>
<proteinExistence type="predicted"/>
<organism evidence="1 2">
    <name type="scientific">Parelaphostrongylus tenuis</name>
    <name type="common">Meningeal worm</name>
    <dbReference type="NCBI Taxonomy" id="148309"/>
    <lineage>
        <taxon>Eukaryota</taxon>
        <taxon>Metazoa</taxon>
        <taxon>Ecdysozoa</taxon>
        <taxon>Nematoda</taxon>
        <taxon>Chromadorea</taxon>
        <taxon>Rhabditida</taxon>
        <taxon>Rhabditina</taxon>
        <taxon>Rhabditomorpha</taxon>
        <taxon>Strongyloidea</taxon>
        <taxon>Metastrongylidae</taxon>
        <taxon>Parelaphostrongylus</taxon>
    </lineage>
</organism>
<sequence length="93" mass="10781">MTTRILQYEEQKGGHVKMELTSEQIRMLMMHEWLLLSNATVASERINLAWGEDTVGKVCRFHANMTSPKPLKKEKLPERNTEPVYVVILTKPQ</sequence>